<feature type="region of interest" description="Disordered" evidence="1">
    <location>
        <begin position="1"/>
        <end position="174"/>
    </location>
</feature>
<evidence type="ECO:0000259" key="2">
    <source>
        <dbReference type="Pfam" id="PF21056"/>
    </source>
</evidence>
<dbReference type="InterPro" id="IPR048324">
    <property type="entry name" value="ZSWIM1-3_RNaseH-like"/>
</dbReference>
<comment type="caution">
    <text evidence="3">The sequence shown here is derived from an EMBL/GenBank/DDBJ whole genome shotgun (WGS) entry which is preliminary data.</text>
</comment>
<proteinExistence type="predicted"/>
<name>A0A6A3MYB1_9STRA</name>
<feature type="compositionally biased region" description="Basic residues" evidence="1">
    <location>
        <begin position="158"/>
        <end position="168"/>
    </location>
</feature>
<dbReference type="InterPro" id="IPR052579">
    <property type="entry name" value="Zinc_finger_SWIM"/>
</dbReference>
<feature type="compositionally biased region" description="Low complexity" evidence="1">
    <location>
        <begin position="136"/>
        <end position="157"/>
    </location>
</feature>
<evidence type="ECO:0000256" key="1">
    <source>
        <dbReference type="SAM" id="MobiDB-lite"/>
    </source>
</evidence>
<feature type="domain" description="ZSWIM1/3 RNaseH-like" evidence="2">
    <location>
        <begin position="394"/>
        <end position="519"/>
    </location>
</feature>
<protein>
    <recommendedName>
        <fullName evidence="2">ZSWIM1/3 RNaseH-like domain-containing protein</fullName>
    </recommendedName>
</protein>
<accession>A0A6A3MYB1</accession>
<feature type="non-terminal residue" evidence="3">
    <location>
        <position position="714"/>
    </location>
</feature>
<feature type="compositionally biased region" description="Basic and acidic residues" evidence="1">
    <location>
        <begin position="69"/>
        <end position="100"/>
    </location>
</feature>
<feature type="compositionally biased region" description="Basic and acidic residues" evidence="1">
    <location>
        <begin position="13"/>
        <end position="26"/>
    </location>
</feature>
<gene>
    <name evidence="3" type="ORF">PR001_g10379</name>
</gene>
<feature type="compositionally biased region" description="Polar residues" evidence="1">
    <location>
        <begin position="41"/>
        <end position="52"/>
    </location>
</feature>
<evidence type="ECO:0000313" key="4">
    <source>
        <dbReference type="Proteomes" id="UP000429607"/>
    </source>
</evidence>
<evidence type="ECO:0000313" key="3">
    <source>
        <dbReference type="EMBL" id="KAE9032926.1"/>
    </source>
</evidence>
<feature type="compositionally biased region" description="Acidic residues" evidence="1">
    <location>
        <begin position="101"/>
        <end position="135"/>
    </location>
</feature>
<organism evidence="3 4">
    <name type="scientific">Phytophthora rubi</name>
    <dbReference type="NCBI Taxonomy" id="129364"/>
    <lineage>
        <taxon>Eukaryota</taxon>
        <taxon>Sar</taxon>
        <taxon>Stramenopiles</taxon>
        <taxon>Oomycota</taxon>
        <taxon>Peronosporomycetes</taxon>
        <taxon>Peronosporales</taxon>
        <taxon>Peronosporaceae</taxon>
        <taxon>Phytophthora</taxon>
    </lineage>
</organism>
<dbReference type="Pfam" id="PF21056">
    <property type="entry name" value="ZSWIM1-3_RNaseH-like"/>
    <property type="match status" value="1"/>
</dbReference>
<sequence length="714" mass="81829">MAHTHKTAQIKARMAEQARQEEEARLARVSSARTRSERAQALTSLRSHQQQECGPHVPDEDADEDDNAGADKDAGDDADDKAGEEGGGHEKSDEEGGNDEKVDEEEEGGDEEGQGGDEEEWEDDEQSDREEECQEENQGSAEAESEMAGEGIDSRAQAKAKRRRGKKRSVSDVEEETLVRVPGFKAQHDSWPKLEASLQEYMEATRQKIVIKEVINTARRNAELRAQVRFRGRPDSEIPLVPAEMDPYQRKYICTHGWSERERSTGKRTSHMLHRTECPFQMLAQVTKKCDGMWGITMKREVFCHNHVVSEDIYRSYPGIRQVSVDSPLMPGIDLLVDAQAGTQSVYDYIRKNSNHRVTMDDVGNMIRRMRNKGKFRRDELSDNDAVADMIINFNLESPMNVTSVHENERGGTGVISFTSGHMRAMLDSFPEVIQMDCTHKTNQYNYQLLTMVAMDQYGQGQPVQYSLIETISDWHMAKCLDHFKRANEHWRFVRMVIVDKDLREVDVIRKKLPEARVLLCHFHVIKWLHNTIKNTTKFGAYGADVQTQLKHTVTNLTYARSDADYAVHRDEFKSLAGRNERTELWEYFEKNWDACKDMWVMAFRVDLPHFNNHTNNRVESLFGKLKRRLKGHLTMRASLNVLLDYQRREEELYKTNVEMPGTLRDVKYSEELNIALGMTTRWVAAAIKTQYDVATDSSVAGNYSFKDNGAAIT</sequence>
<dbReference type="EMBL" id="QXFV01000608">
    <property type="protein sequence ID" value="KAE9032926.1"/>
    <property type="molecule type" value="Genomic_DNA"/>
</dbReference>
<reference evidence="3 4" key="1">
    <citation type="submission" date="2018-09" db="EMBL/GenBank/DDBJ databases">
        <title>Genomic investigation of the strawberry pathogen Phytophthora fragariae indicates pathogenicity is determined by transcriptional variation in three key races.</title>
        <authorList>
            <person name="Adams T.M."/>
            <person name="Armitage A.D."/>
            <person name="Sobczyk M.K."/>
            <person name="Bates H.J."/>
            <person name="Dunwell J.M."/>
            <person name="Nellist C.F."/>
            <person name="Harrison R.J."/>
        </authorList>
    </citation>
    <scope>NUCLEOTIDE SEQUENCE [LARGE SCALE GENOMIC DNA]</scope>
    <source>
        <strain evidence="3 4">SCRP249</strain>
    </source>
</reference>
<dbReference type="PANTHER" id="PTHR31569">
    <property type="entry name" value="SWIM-TYPE DOMAIN-CONTAINING PROTEIN"/>
    <property type="match status" value="1"/>
</dbReference>
<dbReference type="AlphaFoldDB" id="A0A6A3MYB1"/>
<dbReference type="Proteomes" id="UP000429607">
    <property type="component" value="Unassembled WGS sequence"/>
</dbReference>
<dbReference type="PANTHER" id="PTHR31569:SF4">
    <property type="entry name" value="SWIM-TYPE DOMAIN-CONTAINING PROTEIN"/>
    <property type="match status" value="1"/>
</dbReference>